<dbReference type="Gramene" id="TraesPARA_EIv1.0_1308180.1">
    <property type="protein sequence ID" value="TraesPARA_EIv1.0_1308180.1.CDS"/>
    <property type="gene ID" value="TraesPARA_EIv1.0_1308180"/>
</dbReference>
<dbReference type="Gramene" id="TraesSTA4B03G02221510.1">
    <property type="protein sequence ID" value="TraesSTA4B03G02221510.1"/>
    <property type="gene ID" value="TraesSTA4B03G02221510"/>
</dbReference>
<dbReference type="GeneID" id="123094167"/>
<keyword evidence="2" id="KW-0812">Transmembrane</keyword>
<dbReference type="KEGG" id="taes:123094167"/>
<keyword evidence="2" id="KW-0472">Membrane</keyword>
<dbReference type="Gramene" id="TraesLDM4B03G02224720.1">
    <property type="protein sequence ID" value="TraesLDM4B03G02224720.1"/>
    <property type="gene ID" value="TraesLDM4B03G02224720"/>
</dbReference>
<dbReference type="PANTHER" id="PTHR36393">
    <property type="entry name" value="SULFATE ADENYLYLTRANSFERASE SUBUNIT"/>
    <property type="match status" value="1"/>
</dbReference>
<evidence type="ECO:0000256" key="1">
    <source>
        <dbReference type="SAM" id="MobiDB-lite"/>
    </source>
</evidence>
<accession>A0A3B6IIY9</accession>
<dbReference type="Gramene" id="TraesNOR4B03G02242670.1">
    <property type="protein sequence ID" value="TraesNOR4B03G02242670.1"/>
    <property type="gene ID" value="TraesNOR4B03G02242670"/>
</dbReference>
<dbReference type="Gramene" id="TraesMAC4B03G02225590.1">
    <property type="protein sequence ID" value="TraesMAC4B03G02225590.1"/>
    <property type="gene ID" value="TraesMAC4B03G02225590"/>
</dbReference>
<proteinExistence type="predicted"/>
<name>A0A3B6IIY9_WHEAT</name>
<dbReference type="Proteomes" id="UP000019116">
    <property type="component" value="Chromosome 4B"/>
</dbReference>
<reference evidence="3" key="1">
    <citation type="submission" date="2018-08" db="EMBL/GenBank/DDBJ databases">
        <authorList>
            <person name="Rossello M."/>
        </authorList>
    </citation>
    <scope>NUCLEOTIDE SEQUENCE [LARGE SCALE GENOMIC DNA]</scope>
    <source>
        <strain evidence="3">cv. Chinese Spring</strain>
    </source>
</reference>
<feature type="compositionally biased region" description="Gly residues" evidence="1">
    <location>
        <begin position="101"/>
        <end position="113"/>
    </location>
</feature>
<keyword evidence="4" id="KW-1185">Reference proteome</keyword>
<evidence type="ECO:0000313" key="3">
    <source>
        <dbReference type="EnsemblPlants" id="TraesCS4B02G008200.1"/>
    </source>
</evidence>
<evidence type="ECO:0000313" key="4">
    <source>
        <dbReference type="Proteomes" id="UP000019116"/>
    </source>
</evidence>
<dbReference type="Gramene" id="TraesWEE_scaffold_043800_01G000300.1">
    <property type="protein sequence ID" value="TraesWEE_scaffold_043800_01G000300.1"/>
    <property type="gene ID" value="TraesWEE_scaffold_043800_01G000300"/>
</dbReference>
<dbReference type="Gramene" id="TraesCS4B03G0015900.1">
    <property type="protein sequence ID" value="TraesCS4B03G0015900.1.CDS"/>
    <property type="gene ID" value="TraesCS4B03G0015900"/>
</dbReference>
<evidence type="ECO:0000256" key="2">
    <source>
        <dbReference type="SAM" id="Phobius"/>
    </source>
</evidence>
<dbReference type="AlphaFoldDB" id="A0A3B6IIY9"/>
<sequence length="227" mass="23790">MSLAPPPCPPPLLRLRAPRRDAALSAAVPSRSLSGCLAIGRGPGSGRAYCLFSGTGAGRRKQDEARIGLESAYDQKKTGFGTWGDTRRQRDWRGGPAPAAVGGGGGRGRSGGGGGGGGWFRWFSSGGFWDAVKQTVLTILGIIAAVFLIANFNVLLGAAVYPLLVVLRQIRRAITFAAYCVSRAMSAPASRPKPTPVDDAEVVAAAPVKERARMSAAERVVAKWRSD</sequence>
<dbReference type="Gramene" id="TraesCS4B02G008200.1">
    <property type="protein sequence ID" value="TraesCS4B02G008200.1"/>
    <property type="gene ID" value="TraesCS4B02G008200"/>
</dbReference>
<dbReference type="Gramene" id="TraesJUL4B03G02248040.1">
    <property type="protein sequence ID" value="TraesJUL4B03G02248040.1"/>
    <property type="gene ID" value="TraesJUL4B03G02248040"/>
</dbReference>
<dbReference type="PANTHER" id="PTHR36393:SF1">
    <property type="entry name" value="SULFATE ADENYLYLTRANSFERASE SUBUNIT"/>
    <property type="match status" value="1"/>
</dbReference>
<dbReference type="OrthoDB" id="2017354at2759"/>
<dbReference type="Gramene" id="TraesLAC4B03G02179330.1">
    <property type="protein sequence ID" value="TraesLAC4B03G02179330.1"/>
    <property type="gene ID" value="TraesLAC4B03G02179330"/>
</dbReference>
<dbReference type="OMA" id="DEMWKKD"/>
<gene>
    <name evidence="3" type="primary">LOC123094167</name>
</gene>
<dbReference type="EnsemblPlants" id="TraesCS4B02G008200.1">
    <property type="protein sequence ID" value="TraesCS4B02G008200.1"/>
    <property type="gene ID" value="TraesCS4B02G008200"/>
</dbReference>
<reference evidence="3" key="2">
    <citation type="submission" date="2018-10" db="UniProtKB">
        <authorList>
            <consortium name="EnsemblPlants"/>
        </authorList>
    </citation>
    <scope>IDENTIFICATION</scope>
</reference>
<dbReference type="STRING" id="4565.A0A3B6IIY9"/>
<feature type="region of interest" description="Disordered" evidence="1">
    <location>
        <begin position="84"/>
        <end position="113"/>
    </location>
</feature>
<organism evidence="3">
    <name type="scientific">Triticum aestivum</name>
    <name type="common">Wheat</name>
    <dbReference type="NCBI Taxonomy" id="4565"/>
    <lineage>
        <taxon>Eukaryota</taxon>
        <taxon>Viridiplantae</taxon>
        <taxon>Streptophyta</taxon>
        <taxon>Embryophyta</taxon>
        <taxon>Tracheophyta</taxon>
        <taxon>Spermatophyta</taxon>
        <taxon>Magnoliopsida</taxon>
        <taxon>Liliopsida</taxon>
        <taxon>Poales</taxon>
        <taxon>Poaceae</taxon>
        <taxon>BOP clade</taxon>
        <taxon>Pooideae</taxon>
        <taxon>Triticodae</taxon>
        <taxon>Triticeae</taxon>
        <taxon>Triticinae</taxon>
        <taxon>Triticum</taxon>
    </lineage>
</organism>
<dbReference type="Gramene" id="TraesRN4B0100013300.1">
    <property type="protein sequence ID" value="TraesRN4B0100013300.1"/>
    <property type="gene ID" value="TraesRN4B0100013300"/>
</dbReference>
<dbReference type="RefSeq" id="XP_044372159.1">
    <property type="nucleotide sequence ID" value="XM_044516224.1"/>
</dbReference>
<feature type="transmembrane region" description="Helical" evidence="2">
    <location>
        <begin position="139"/>
        <end position="164"/>
    </location>
</feature>
<dbReference type="Gramene" id="TraesCAD_scaffold_039571_01G000200.1">
    <property type="protein sequence ID" value="TraesCAD_scaffold_039571_01G000200.1"/>
    <property type="gene ID" value="TraesCAD_scaffold_039571_01G000200"/>
</dbReference>
<keyword evidence="2" id="KW-1133">Transmembrane helix</keyword>
<protein>
    <submittedName>
        <fullName evidence="3">Uncharacterized protein</fullName>
    </submittedName>
</protein>
<dbReference type="Gramene" id="TraesSYM4B03G02252670.1">
    <property type="protein sequence ID" value="TraesSYM4B03G02252670.1"/>
    <property type="gene ID" value="TraesSYM4B03G02252670"/>
</dbReference>